<feature type="domain" description="Immunoglobulin" evidence="2">
    <location>
        <begin position="631"/>
        <end position="715"/>
    </location>
</feature>
<dbReference type="AlphaFoldDB" id="A0A835G8V2"/>
<keyword evidence="1" id="KW-0472">Membrane</keyword>
<evidence type="ECO:0000259" key="2">
    <source>
        <dbReference type="SMART" id="SM00409"/>
    </source>
</evidence>
<reference evidence="3" key="1">
    <citation type="submission" date="2020-08" db="EMBL/GenBank/DDBJ databases">
        <title>Spodoptera exigua strain:BAW_Kor-Di-RS1 Genome sequencing and assembly.</title>
        <authorList>
            <person name="Kim J."/>
            <person name="Nam H.Y."/>
            <person name="Kwon M."/>
            <person name="Choi J.H."/>
            <person name="Cho S.R."/>
            <person name="Kim G.-H."/>
        </authorList>
    </citation>
    <scope>NUCLEOTIDE SEQUENCE</scope>
    <source>
        <strain evidence="3">BAW_Kor-Di-RS1</strain>
        <tissue evidence="3">Whole-body</tissue>
    </source>
</reference>
<feature type="transmembrane region" description="Helical" evidence="1">
    <location>
        <begin position="1128"/>
        <end position="1149"/>
    </location>
</feature>
<keyword evidence="4" id="KW-1185">Reference proteome</keyword>
<proteinExistence type="predicted"/>
<organism evidence="3 4">
    <name type="scientific">Spodoptera exigua</name>
    <name type="common">Beet armyworm</name>
    <name type="synonym">Noctua fulgens</name>
    <dbReference type="NCBI Taxonomy" id="7107"/>
    <lineage>
        <taxon>Eukaryota</taxon>
        <taxon>Metazoa</taxon>
        <taxon>Ecdysozoa</taxon>
        <taxon>Arthropoda</taxon>
        <taxon>Hexapoda</taxon>
        <taxon>Insecta</taxon>
        <taxon>Pterygota</taxon>
        <taxon>Neoptera</taxon>
        <taxon>Endopterygota</taxon>
        <taxon>Lepidoptera</taxon>
        <taxon>Glossata</taxon>
        <taxon>Ditrysia</taxon>
        <taxon>Noctuoidea</taxon>
        <taxon>Noctuidae</taxon>
        <taxon>Amphipyrinae</taxon>
        <taxon>Spodoptera</taxon>
    </lineage>
</organism>
<dbReference type="InterPro" id="IPR003599">
    <property type="entry name" value="Ig_sub"/>
</dbReference>
<evidence type="ECO:0000313" key="3">
    <source>
        <dbReference type="EMBL" id="KAF9408918.1"/>
    </source>
</evidence>
<feature type="domain" description="Immunoglobulin" evidence="2">
    <location>
        <begin position="722"/>
        <end position="799"/>
    </location>
</feature>
<keyword evidence="1" id="KW-1133">Transmembrane helix</keyword>
<comment type="caution">
    <text evidence="3">The sequence shown here is derived from an EMBL/GenBank/DDBJ whole genome shotgun (WGS) entry which is preliminary data.</text>
</comment>
<keyword evidence="1" id="KW-0812">Transmembrane</keyword>
<feature type="transmembrane region" description="Helical" evidence="1">
    <location>
        <begin position="47"/>
        <end position="65"/>
    </location>
</feature>
<gene>
    <name evidence="3" type="ORF">HW555_011561</name>
</gene>
<evidence type="ECO:0000313" key="4">
    <source>
        <dbReference type="Proteomes" id="UP000648187"/>
    </source>
</evidence>
<feature type="domain" description="Immunoglobulin" evidence="2">
    <location>
        <begin position="927"/>
        <end position="1020"/>
    </location>
</feature>
<dbReference type="EMBL" id="JACKWZ010000353">
    <property type="protein sequence ID" value="KAF9408918.1"/>
    <property type="molecule type" value="Genomic_DNA"/>
</dbReference>
<dbReference type="SMART" id="SM00409">
    <property type="entry name" value="IG"/>
    <property type="match status" value="4"/>
</dbReference>
<accession>A0A835G8V2</accession>
<dbReference type="Proteomes" id="UP000648187">
    <property type="component" value="Unassembled WGS sequence"/>
</dbReference>
<sequence length="1187" mass="132318">MAPSCKINSIVQRRVCSTLIILGKSNNSIVCDSCDIIDQSSLVVKMLRLWVIGLFLILAGTFTGVESTRIVTVTVGQQFTIGVSAVEKSSETAVECILVTSQNEIISFIPGDEIDAPRRFQVLDDKDCSVAVSDVNTADAGVWTMSYQTETGPGNQTDTVLLMAREVNASDGENENEKDDELGTMLSAIQHFVREEDAIDISLDTSVGEEDCYVKAPGGELTKTTSEFDMDGVVVQTSSLHVSCRITIGPIYENLLGTWLLCGESNNEMRCQPVTISWNDNNNPSAQSASSIQPRFEHSVNYGLTVNPGVSSPSGFGAVTCHVVTPSGENLVITKDTKYRNIARIAFETLSLCSIVFSITDADSLGDWSIYGKFRSARNQQEIHLPLRFTIYNEENPYEQAYNVTQLSDLRQTVILKTPLTVTISDITEVDNCLCETPSRKVYNLENAYELKRLKGVELTVPKGETSCQLFFHSITADVLGKWRFVGKFSHGNLHTQKWQRVYLIEEDPNNPVIDDFRTLEILSPQVIDTKLDTTHRVTITSTRDVENESCHIVTPSGLQYAFIAGFNLSNVEIVTGTGIECGVELHVYNTDMIGDWTLISRATRTSGTTITHVERRRTFSIHVEETLATGNPITITEGSDLYLRLPETTDLYKTCKLYGPTGEELSEKQYLIDEIHRESCGYIIEKVNLSQSGTWTIVYGKSIIYRSNIQVNVLEHVQLAVQDQQWTVGQSVNMTMGPADAVYCNLYNSRRDTVFDDFGPCRVVIDRVTSDLRGQWLIHVGVPGSIGVQYQTFNVDVLSPDWRPFVTTEVVEAENTVTLSCSVSSNYVVKACKFASPEGHILLANQGVGQGVYDGASRYETDTNGLRCKITLTNPELRTRGIWRCAVHTKDNTGYGFLTYYRGYKPEHNSNSDRYDVTVPYLRSQFRFYSVTEGENSILSCIISAPIRYCYFRSPNGTVFNVGPSLSSDTYEYVGNGFDSGECGVKFHQLGIDHTGPWSCSVGMTNFEERTDTFEVGVSEPIRVFHTWRSGILEIGAIAGDWLPLDYCRFVRNDGLGFNSINPPPDYYTYQWSVYEGKCILAITDPTRWDLQPWTVFVKVTGETAERSDTTGVLQPPVEPNSKASKMLFWMLGVTMGFLFIIAAVSLIPPKNRKWTYNQATSIRNSFRRSPIPTQEAAQNDLPPKV</sequence>
<feature type="domain" description="Immunoglobulin" evidence="2">
    <location>
        <begin position="807"/>
        <end position="921"/>
    </location>
</feature>
<name>A0A835G8V2_SPOEX</name>
<evidence type="ECO:0000256" key="1">
    <source>
        <dbReference type="SAM" id="Phobius"/>
    </source>
</evidence>
<protein>
    <recommendedName>
        <fullName evidence="2">Immunoglobulin domain-containing protein</fullName>
    </recommendedName>
</protein>